<reference evidence="3 4" key="1">
    <citation type="submission" date="2019-08" db="EMBL/GenBank/DDBJ databases">
        <title>Bacillus genomes from the desert of Cuatro Cienegas, Coahuila.</title>
        <authorList>
            <person name="Olmedo-Alvarez G."/>
        </authorList>
    </citation>
    <scope>NUCLEOTIDE SEQUENCE [LARGE SCALE GENOMIC DNA]</scope>
    <source>
        <strain evidence="3 4">CH446_14T</strain>
    </source>
</reference>
<dbReference type="InterPro" id="IPR023393">
    <property type="entry name" value="START-like_dom_sf"/>
</dbReference>
<dbReference type="AlphaFoldDB" id="A0A5D4RB13"/>
<name>A0A5D4RB13_9BACI</name>
<dbReference type="InterPro" id="IPR013538">
    <property type="entry name" value="ASHA1/2-like_C"/>
</dbReference>
<dbReference type="EMBL" id="VTER01000005">
    <property type="protein sequence ID" value="TYS48567.1"/>
    <property type="molecule type" value="Genomic_DNA"/>
</dbReference>
<gene>
    <name evidence="3" type="ORF">FZD51_10615</name>
</gene>
<evidence type="ECO:0000313" key="3">
    <source>
        <dbReference type="EMBL" id="TYS48567.1"/>
    </source>
</evidence>
<evidence type="ECO:0000313" key="4">
    <source>
        <dbReference type="Proteomes" id="UP000322139"/>
    </source>
</evidence>
<proteinExistence type="inferred from homology"/>
<protein>
    <submittedName>
        <fullName evidence="3">SRPBCC family protein</fullName>
    </submittedName>
</protein>
<organism evidence="3 4">
    <name type="scientific">Bacillus infantis</name>
    <dbReference type="NCBI Taxonomy" id="324767"/>
    <lineage>
        <taxon>Bacteria</taxon>
        <taxon>Bacillati</taxon>
        <taxon>Bacillota</taxon>
        <taxon>Bacilli</taxon>
        <taxon>Bacillales</taxon>
        <taxon>Bacillaceae</taxon>
        <taxon>Bacillus</taxon>
    </lineage>
</organism>
<dbReference type="CDD" id="cd07812">
    <property type="entry name" value="SRPBCC"/>
    <property type="match status" value="1"/>
</dbReference>
<dbReference type="Proteomes" id="UP000322139">
    <property type="component" value="Unassembled WGS sequence"/>
</dbReference>
<evidence type="ECO:0000259" key="2">
    <source>
        <dbReference type="Pfam" id="PF08327"/>
    </source>
</evidence>
<dbReference type="Gene3D" id="3.30.530.20">
    <property type="match status" value="1"/>
</dbReference>
<dbReference type="Pfam" id="PF08327">
    <property type="entry name" value="AHSA1"/>
    <property type="match status" value="1"/>
</dbReference>
<evidence type="ECO:0000256" key="1">
    <source>
        <dbReference type="ARBA" id="ARBA00006817"/>
    </source>
</evidence>
<feature type="domain" description="Activator of Hsp90 ATPase homologue 1/2-like C-terminal" evidence="2">
    <location>
        <begin position="15"/>
        <end position="126"/>
    </location>
</feature>
<sequence length="154" mass="18578">MSEIECYTFENEIEADINLVFECLNQDKHVLRWNTQLIENIYEGSESDLKEGSAFITRQKIDKKVYELNGIYSKYNPPYHAVVETETKEGISKTEYTLKEYSEGTLFTVRVTLVPSNWFYKTAAKWMKWSFKFIYDDQFKRFIEYVYQVEYDRR</sequence>
<dbReference type="RefSeq" id="WP_148974746.1">
    <property type="nucleotide sequence ID" value="NZ_JBNIKU010000007.1"/>
</dbReference>
<accession>A0A5D4RB13</accession>
<comment type="similarity">
    <text evidence="1">Belongs to the AHA1 family.</text>
</comment>
<dbReference type="SUPFAM" id="SSF55961">
    <property type="entry name" value="Bet v1-like"/>
    <property type="match status" value="1"/>
</dbReference>
<comment type="caution">
    <text evidence="3">The sequence shown here is derived from an EMBL/GenBank/DDBJ whole genome shotgun (WGS) entry which is preliminary data.</text>
</comment>